<dbReference type="SUPFAM" id="SSF52518">
    <property type="entry name" value="Thiamin diphosphate-binding fold (THDP-binding)"/>
    <property type="match status" value="2"/>
</dbReference>
<dbReference type="InterPro" id="IPR051424">
    <property type="entry name" value="Transketolase-like"/>
</dbReference>
<comment type="cofactor">
    <cofactor evidence="5">
        <name>thiamine diphosphate</name>
        <dbReference type="ChEBI" id="CHEBI:58937"/>
    </cofactor>
</comment>
<evidence type="ECO:0000256" key="14">
    <source>
        <dbReference type="ARBA" id="ARBA00023052"/>
    </source>
</evidence>
<organism evidence="16 17">
    <name type="scientific">Acanthaster planci</name>
    <name type="common">Crown-of-thorns starfish</name>
    <dbReference type="NCBI Taxonomy" id="133434"/>
    <lineage>
        <taxon>Eukaryota</taxon>
        <taxon>Metazoa</taxon>
        <taxon>Echinodermata</taxon>
        <taxon>Eleutherozoa</taxon>
        <taxon>Asterozoa</taxon>
        <taxon>Asteroidea</taxon>
        <taxon>Valvatacea</taxon>
        <taxon>Valvatida</taxon>
        <taxon>Acanthasteridae</taxon>
        <taxon>Acanthaster</taxon>
    </lineage>
</organism>
<comment type="cofactor">
    <cofactor evidence="3">
        <name>Co(2+)</name>
        <dbReference type="ChEBI" id="CHEBI:48828"/>
    </cofactor>
</comment>
<proteinExistence type="inferred from homology"/>
<dbReference type="AlphaFoldDB" id="A0A8B7ZCB7"/>
<keyword evidence="13" id="KW-0460">Magnesium</keyword>
<dbReference type="InterPro" id="IPR029061">
    <property type="entry name" value="THDP-binding"/>
</dbReference>
<feature type="domain" description="Transketolase-like pyrimidine-binding" evidence="15">
    <location>
        <begin position="324"/>
        <end position="488"/>
    </location>
</feature>
<evidence type="ECO:0000259" key="15">
    <source>
        <dbReference type="SMART" id="SM00861"/>
    </source>
</evidence>
<dbReference type="EC" id="2.2.1.1" evidence="8"/>
<dbReference type="CDD" id="cd07033">
    <property type="entry name" value="TPP_PYR_DXS_TK_like"/>
    <property type="match status" value="1"/>
</dbReference>
<dbReference type="PROSITE" id="PS00801">
    <property type="entry name" value="TRANSKETOLASE_1"/>
    <property type="match status" value="1"/>
</dbReference>
<evidence type="ECO:0000313" key="17">
    <source>
        <dbReference type="RefSeq" id="XP_022102470.1"/>
    </source>
</evidence>
<name>A0A8B7ZCB7_ACAPL</name>
<dbReference type="InterPro" id="IPR005475">
    <property type="entry name" value="Transketolase-like_Pyr-bd"/>
</dbReference>
<dbReference type="CDD" id="cd02012">
    <property type="entry name" value="TPP_TK"/>
    <property type="match status" value="1"/>
</dbReference>
<evidence type="ECO:0000256" key="12">
    <source>
        <dbReference type="ARBA" id="ARBA00022837"/>
    </source>
</evidence>
<evidence type="ECO:0000256" key="4">
    <source>
        <dbReference type="ARBA" id="ARBA00001946"/>
    </source>
</evidence>
<dbReference type="InterPro" id="IPR049557">
    <property type="entry name" value="Transketolase_CS"/>
</dbReference>
<dbReference type="GO" id="GO:0019682">
    <property type="term" value="P:glyceraldehyde-3-phosphate metabolic process"/>
    <property type="evidence" value="ECO:0007669"/>
    <property type="project" value="UniProtKB-ARBA"/>
</dbReference>
<evidence type="ECO:0000256" key="7">
    <source>
        <dbReference type="ARBA" id="ARBA00011738"/>
    </source>
</evidence>
<dbReference type="SMART" id="SM00861">
    <property type="entry name" value="Transket_pyr"/>
    <property type="match status" value="1"/>
</dbReference>
<dbReference type="InterPro" id="IPR009014">
    <property type="entry name" value="Transketo_C/PFOR_II"/>
</dbReference>
<dbReference type="SUPFAM" id="SSF52922">
    <property type="entry name" value="TK C-terminal domain-like"/>
    <property type="match status" value="1"/>
</dbReference>
<comment type="similarity">
    <text evidence="6">Belongs to the transketolase family.</text>
</comment>
<reference evidence="17" key="1">
    <citation type="submission" date="2025-08" db="UniProtKB">
        <authorList>
            <consortium name="RefSeq"/>
        </authorList>
    </citation>
    <scope>IDENTIFICATION</scope>
</reference>
<dbReference type="NCBIfam" id="NF004559">
    <property type="entry name" value="PRK05899.2-5"/>
    <property type="match status" value="1"/>
</dbReference>
<dbReference type="PANTHER" id="PTHR43195">
    <property type="entry name" value="TRANSKETOLASE"/>
    <property type="match status" value="1"/>
</dbReference>
<dbReference type="Gene3D" id="3.40.50.920">
    <property type="match status" value="1"/>
</dbReference>
<dbReference type="InterPro" id="IPR020826">
    <property type="entry name" value="Transketolase_BS"/>
</dbReference>
<dbReference type="Proteomes" id="UP000694845">
    <property type="component" value="Unplaced"/>
</dbReference>
<evidence type="ECO:0000256" key="2">
    <source>
        <dbReference type="ARBA" id="ARBA00001936"/>
    </source>
</evidence>
<keyword evidence="12" id="KW-0106">Calcium</keyword>
<dbReference type="GO" id="GO:0046872">
    <property type="term" value="F:metal ion binding"/>
    <property type="evidence" value="ECO:0007669"/>
    <property type="project" value="UniProtKB-KW"/>
</dbReference>
<evidence type="ECO:0000256" key="13">
    <source>
        <dbReference type="ARBA" id="ARBA00022842"/>
    </source>
</evidence>
<protein>
    <recommendedName>
        <fullName evidence="9">Transketolase</fullName>
        <ecNumber evidence="8">2.2.1.1</ecNumber>
    </recommendedName>
</protein>
<dbReference type="GeneID" id="110985630"/>
<accession>A0A8B7ZCB7</accession>
<dbReference type="Pfam" id="PF00456">
    <property type="entry name" value="Transketolase_N"/>
    <property type="match status" value="1"/>
</dbReference>
<evidence type="ECO:0000256" key="8">
    <source>
        <dbReference type="ARBA" id="ARBA00013152"/>
    </source>
</evidence>
<evidence type="ECO:0000256" key="11">
    <source>
        <dbReference type="ARBA" id="ARBA00022723"/>
    </source>
</evidence>
<keyword evidence="10" id="KW-0808">Transferase</keyword>
<dbReference type="RefSeq" id="XP_022102470.1">
    <property type="nucleotide sequence ID" value="XM_022246778.1"/>
</dbReference>
<evidence type="ECO:0000256" key="6">
    <source>
        <dbReference type="ARBA" id="ARBA00007131"/>
    </source>
</evidence>
<dbReference type="OrthoDB" id="10267175at2759"/>
<comment type="subunit">
    <text evidence="7">Homodimer.</text>
</comment>
<dbReference type="InterPro" id="IPR005474">
    <property type="entry name" value="Transketolase_N"/>
</dbReference>
<evidence type="ECO:0000256" key="1">
    <source>
        <dbReference type="ARBA" id="ARBA00001913"/>
    </source>
</evidence>
<dbReference type="InterPro" id="IPR033248">
    <property type="entry name" value="Transketolase_C"/>
</dbReference>
<dbReference type="GO" id="GO:0030976">
    <property type="term" value="F:thiamine pyrophosphate binding"/>
    <property type="evidence" value="ECO:0007669"/>
    <property type="project" value="TreeGrafter"/>
</dbReference>
<evidence type="ECO:0000256" key="10">
    <source>
        <dbReference type="ARBA" id="ARBA00022679"/>
    </source>
</evidence>
<comment type="cofactor">
    <cofactor evidence="4">
        <name>Mg(2+)</name>
        <dbReference type="ChEBI" id="CHEBI:18420"/>
    </cofactor>
</comment>
<gene>
    <name evidence="17" type="primary">LOC110985630</name>
</gene>
<sequence>MDVTGGAYHRPDRQTVQELSDIANKLRVHSIQSTSAAKSGHPTSCCSAAEIMSVLFFHVMKYRLDKPKDPASDRFVMSKGHAAPILYAAWAEAGLFPVDNLLTLRQNTSVLEGHPTPRLNFIDVGTGSLGQGLSIACGMAYSGKYWEKADYRTYCLVGDGESAEGSIWEACAFASYYKLDNLVAIFDVNRLGQSQEAPLQHDTDAFRRRLEGFGWHVYVLEDGHSVEDLCKAFFGAAQVKDMPTAIVAKTLKGKGIPGIEDELNWHGKALGDKAAAALEAISARIVNKGPHGLKPSAPSGELPARNITNIQLSSPPDYPLGEKVAPRVAYGVGLRKIGDSNECVVAMDGDTKNSTYADTFRKAHPNRFVECFIAEQNLVGVAIGTTCRDRNVAFVSTFACFLSRAFDQIRMGAISETNTNFCGSHCGISIGEDGASQMALEDLAMFRSIPGSTVFYPSDAVSMERAVELAANTKGICFIRSSRPAMPVLYTAEEPFVIGKAKVVRESADDKVTVIGAGVTLDEAMKAYEILAKEGIKVRIIDPFTIKPLDKDTILAAAKATGGKVVTVEDHYPQGGIGEAVAGALAGNSGIIIRSLAVGEVPRSGSKDFLLDHFGISAKQIQETVKAMLA</sequence>
<evidence type="ECO:0000313" key="16">
    <source>
        <dbReference type="Proteomes" id="UP000694845"/>
    </source>
</evidence>
<comment type="cofactor">
    <cofactor evidence="1">
        <name>Ca(2+)</name>
        <dbReference type="ChEBI" id="CHEBI:29108"/>
    </cofactor>
</comment>
<dbReference type="Pfam" id="PF02780">
    <property type="entry name" value="Transketolase_C"/>
    <property type="match status" value="1"/>
</dbReference>
<dbReference type="KEGG" id="aplc:110985630"/>
<dbReference type="PANTHER" id="PTHR43195:SF1">
    <property type="entry name" value="FI06132P-RELATED"/>
    <property type="match status" value="1"/>
</dbReference>
<dbReference type="PROSITE" id="PS00802">
    <property type="entry name" value="TRANSKETOLASE_2"/>
    <property type="match status" value="1"/>
</dbReference>
<dbReference type="OMA" id="ADYMRGS"/>
<dbReference type="GO" id="GO:0004802">
    <property type="term" value="F:transketolase activity"/>
    <property type="evidence" value="ECO:0007669"/>
    <property type="project" value="UniProtKB-EC"/>
</dbReference>
<comment type="cofactor">
    <cofactor evidence="2">
        <name>Mn(2+)</name>
        <dbReference type="ChEBI" id="CHEBI:29035"/>
    </cofactor>
</comment>
<keyword evidence="11" id="KW-0479">Metal-binding</keyword>
<evidence type="ECO:0000256" key="9">
    <source>
        <dbReference type="ARBA" id="ARBA00016662"/>
    </source>
</evidence>
<dbReference type="Pfam" id="PF02779">
    <property type="entry name" value="Transket_pyr"/>
    <property type="match status" value="1"/>
</dbReference>
<dbReference type="Gene3D" id="3.40.50.970">
    <property type="match status" value="2"/>
</dbReference>
<dbReference type="FunFam" id="3.40.50.970:FF:000033">
    <property type="entry name" value="Transketolase isoform 1"/>
    <property type="match status" value="1"/>
</dbReference>
<evidence type="ECO:0000256" key="3">
    <source>
        <dbReference type="ARBA" id="ARBA00001941"/>
    </source>
</evidence>
<keyword evidence="16" id="KW-1185">Reference proteome</keyword>
<dbReference type="FunFam" id="3.40.50.970:FF:000129">
    <property type="entry name" value="Transketolase"/>
    <property type="match status" value="1"/>
</dbReference>
<dbReference type="GO" id="GO:0005737">
    <property type="term" value="C:cytoplasm"/>
    <property type="evidence" value="ECO:0007669"/>
    <property type="project" value="UniProtKB-ARBA"/>
</dbReference>
<evidence type="ECO:0000256" key="5">
    <source>
        <dbReference type="ARBA" id="ARBA00001964"/>
    </source>
</evidence>
<keyword evidence="14" id="KW-0786">Thiamine pyrophosphate</keyword>